<feature type="transmembrane region" description="Helical" evidence="5">
    <location>
        <begin position="20"/>
        <end position="41"/>
    </location>
</feature>
<dbReference type="GO" id="GO:0008113">
    <property type="term" value="F:peptide-methionine (S)-S-oxide reductase activity"/>
    <property type="evidence" value="ECO:0007669"/>
    <property type="project" value="UniProtKB-UniRule"/>
</dbReference>
<dbReference type="Pfam" id="PF01625">
    <property type="entry name" value="PMSR"/>
    <property type="match status" value="1"/>
</dbReference>
<dbReference type="Proteomes" id="UP000220629">
    <property type="component" value="Unassembled WGS sequence"/>
</dbReference>
<proteinExistence type="inferred from homology"/>
<feature type="active site" evidence="4">
    <location>
        <position position="76"/>
    </location>
</feature>
<comment type="similarity">
    <text evidence="4">Belongs to the MsrA Met sulfoxide reductase family.</text>
</comment>
<dbReference type="InterPro" id="IPR002569">
    <property type="entry name" value="Met_Sox_Rdtase_MsrA_dom"/>
</dbReference>
<dbReference type="InterPro" id="IPR036509">
    <property type="entry name" value="Met_Sox_Rdtase_MsrA_sf"/>
</dbReference>
<gene>
    <name evidence="4 7" type="primary">msrA</name>
    <name evidence="7" type="ORF">CRM94_07525</name>
</gene>
<dbReference type="Gene3D" id="3.30.1060.10">
    <property type="entry name" value="Peptide methionine sulphoxide reductase MsrA"/>
    <property type="match status" value="1"/>
</dbReference>
<name>A0A2A7SEB8_BURGA</name>
<dbReference type="PANTHER" id="PTHR43774">
    <property type="entry name" value="PEPTIDE METHIONINE SULFOXIDE REDUCTASE"/>
    <property type="match status" value="1"/>
</dbReference>
<dbReference type="AlphaFoldDB" id="A0A2A7SEB8"/>
<keyword evidence="1 4" id="KW-0560">Oxidoreductase</keyword>
<dbReference type="EMBL" id="PDDY01000001">
    <property type="protein sequence ID" value="PEH42007.1"/>
    <property type="molecule type" value="Genomic_DNA"/>
</dbReference>
<dbReference type="EC" id="1.8.4.11" evidence="4"/>
<dbReference type="SUPFAM" id="SSF55068">
    <property type="entry name" value="Peptide methionine sulfoxide reductase"/>
    <property type="match status" value="1"/>
</dbReference>
<evidence type="ECO:0000256" key="5">
    <source>
        <dbReference type="SAM" id="Phobius"/>
    </source>
</evidence>
<dbReference type="PANTHER" id="PTHR43774:SF1">
    <property type="entry name" value="PEPTIDE METHIONINE SULFOXIDE REDUCTASE MSRA 2"/>
    <property type="match status" value="1"/>
</dbReference>
<protein>
    <recommendedName>
        <fullName evidence="4">Peptide methionine sulfoxide reductase MsrA</fullName>
        <shortName evidence="4">Protein-methionine-S-oxide reductase</shortName>
        <ecNumber evidence="4">1.8.4.11</ecNumber>
    </recommendedName>
    <alternativeName>
        <fullName evidence="4">Peptide-methionine (S)-S-oxide reductase</fullName>
        <shortName evidence="4">Peptide Met(O) reductase</shortName>
    </alternativeName>
</protein>
<organism evidence="7 8">
    <name type="scientific">Burkholderia gladioli</name>
    <name type="common">Pseudomonas marginata</name>
    <name type="synonym">Phytomonas marginata</name>
    <dbReference type="NCBI Taxonomy" id="28095"/>
    <lineage>
        <taxon>Bacteria</taxon>
        <taxon>Pseudomonadati</taxon>
        <taxon>Pseudomonadota</taxon>
        <taxon>Betaproteobacteria</taxon>
        <taxon>Burkholderiales</taxon>
        <taxon>Burkholderiaceae</taxon>
        <taxon>Burkholderia</taxon>
    </lineage>
</organism>
<comment type="caution">
    <text evidence="7">The sequence shown here is derived from an EMBL/GenBank/DDBJ whole genome shotgun (WGS) entry which is preliminary data.</text>
</comment>
<keyword evidence="5" id="KW-1133">Transmembrane helix</keyword>
<accession>A0A2A7SEB8</accession>
<evidence type="ECO:0000259" key="6">
    <source>
        <dbReference type="Pfam" id="PF01625"/>
    </source>
</evidence>
<keyword evidence="5" id="KW-0472">Membrane</keyword>
<comment type="function">
    <text evidence="4">Has an important function as a repair enzyme for proteins that have been inactivated by oxidation. Catalyzes the reversible oxidation-reduction of methionine sulfoxide in proteins to methionine.</text>
</comment>
<feature type="domain" description="Peptide methionine sulphoxide reductase MsrA" evidence="6">
    <location>
        <begin position="69"/>
        <end position="219"/>
    </location>
</feature>
<sequence length="251" mass="27088">MNRKQRSSSPAGAPRARLRLITRIVGSIAAIGAVMAVAFGWQPAALAENVKPLPMPTLDEKPGASHTETAVFSGGCFWGVQGVFEHVAGVKQVAAGYAGGAASTAQYETVSEGDTGHAESVRIVYDPTQISYGRLLQIFFSVAHDPTELNRQGPDSGTQYRSAIFPVDAQQQSIATAYIAQLGNAHAFSSPIVTKIEMGKSFYPAEGYHQDFLVNHPDYPYIVINDLPKVAALKTQYPKWYVNTPVLYAKN</sequence>
<dbReference type="GO" id="GO:0033744">
    <property type="term" value="F:L-methionine:thioredoxin-disulfide S-oxidoreductase activity"/>
    <property type="evidence" value="ECO:0007669"/>
    <property type="project" value="RHEA"/>
</dbReference>
<evidence type="ECO:0000256" key="3">
    <source>
        <dbReference type="ARBA" id="ARBA00048782"/>
    </source>
</evidence>
<evidence type="ECO:0000256" key="1">
    <source>
        <dbReference type="ARBA" id="ARBA00023002"/>
    </source>
</evidence>
<dbReference type="RefSeq" id="WP_098151838.1">
    <property type="nucleotide sequence ID" value="NZ_CP065596.1"/>
</dbReference>
<evidence type="ECO:0000313" key="8">
    <source>
        <dbReference type="Proteomes" id="UP000220629"/>
    </source>
</evidence>
<dbReference type="HAMAP" id="MF_01401">
    <property type="entry name" value="MsrA"/>
    <property type="match status" value="1"/>
</dbReference>
<keyword evidence="5" id="KW-0812">Transmembrane</keyword>
<evidence type="ECO:0000313" key="7">
    <source>
        <dbReference type="EMBL" id="PEH42007.1"/>
    </source>
</evidence>
<comment type="catalytic activity">
    <reaction evidence="2 4">
        <text>L-methionyl-[protein] + [thioredoxin]-disulfide + H2O = L-methionyl-(S)-S-oxide-[protein] + [thioredoxin]-dithiol</text>
        <dbReference type="Rhea" id="RHEA:14217"/>
        <dbReference type="Rhea" id="RHEA-COMP:10698"/>
        <dbReference type="Rhea" id="RHEA-COMP:10700"/>
        <dbReference type="Rhea" id="RHEA-COMP:12313"/>
        <dbReference type="Rhea" id="RHEA-COMP:12315"/>
        <dbReference type="ChEBI" id="CHEBI:15377"/>
        <dbReference type="ChEBI" id="CHEBI:16044"/>
        <dbReference type="ChEBI" id="CHEBI:29950"/>
        <dbReference type="ChEBI" id="CHEBI:44120"/>
        <dbReference type="ChEBI" id="CHEBI:50058"/>
        <dbReference type="EC" id="1.8.4.11"/>
    </reaction>
</comment>
<evidence type="ECO:0000256" key="2">
    <source>
        <dbReference type="ARBA" id="ARBA00047806"/>
    </source>
</evidence>
<evidence type="ECO:0000256" key="4">
    <source>
        <dbReference type="HAMAP-Rule" id="MF_01401"/>
    </source>
</evidence>
<comment type="catalytic activity">
    <reaction evidence="3 4">
        <text>[thioredoxin]-disulfide + L-methionine + H2O = L-methionine (S)-S-oxide + [thioredoxin]-dithiol</text>
        <dbReference type="Rhea" id="RHEA:19993"/>
        <dbReference type="Rhea" id="RHEA-COMP:10698"/>
        <dbReference type="Rhea" id="RHEA-COMP:10700"/>
        <dbReference type="ChEBI" id="CHEBI:15377"/>
        <dbReference type="ChEBI" id="CHEBI:29950"/>
        <dbReference type="ChEBI" id="CHEBI:50058"/>
        <dbReference type="ChEBI" id="CHEBI:57844"/>
        <dbReference type="ChEBI" id="CHEBI:58772"/>
        <dbReference type="EC" id="1.8.4.11"/>
    </reaction>
</comment>
<dbReference type="NCBIfam" id="TIGR00401">
    <property type="entry name" value="msrA"/>
    <property type="match status" value="1"/>
</dbReference>
<reference evidence="8" key="1">
    <citation type="submission" date="2017-09" db="EMBL/GenBank/DDBJ databases">
        <title>FDA dAtabase for Regulatory Grade micrObial Sequences (FDA-ARGOS): Supporting development and validation of Infectious Disease Dx tests.</title>
        <authorList>
            <person name="Minogue T."/>
            <person name="Wolcott M."/>
            <person name="Wasieloski L."/>
            <person name="Aguilar W."/>
            <person name="Moore D."/>
            <person name="Tallon L."/>
            <person name="Sadzewicz L."/>
            <person name="Ott S."/>
            <person name="Zhao X."/>
            <person name="Nagaraj S."/>
            <person name="Vavikolanu K."/>
            <person name="Aluvathingal J."/>
            <person name="Nadendla S."/>
            <person name="Sichtig H."/>
        </authorList>
    </citation>
    <scope>NUCLEOTIDE SEQUENCE [LARGE SCALE GENOMIC DNA]</scope>
    <source>
        <strain evidence="8">FDAARGOS_390</strain>
    </source>
</reference>